<evidence type="ECO:0000313" key="1">
    <source>
        <dbReference type="EMBL" id="PIR78354.1"/>
    </source>
</evidence>
<dbReference type="Proteomes" id="UP000230852">
    <property type="component" value="Unassembled WGS sequence"/>
</dbReference>
<accession>A0A2H0TYQ7</accession>
<dbReference type="EMBL" id="PFBU01000039">
    <property type="protein sequence ID" value="PIR78354.1"/>
    <property type="molecule type" value="Genomic_DNA"/>
</dbReference>
<sequence length="398" mass="44071">MAIAVGFLGLAALAAGFAGLKANSLGITVAKPDLSFVSSVKKIDGKLNKFILTLKNSGRSSITEPFVLNIQLGNRLDVPVKNIKVDNRTFANVEEGYTNLKSEDGSFDIAIKNYKLRPGQTVAITYWFAVPYEYVNDKFGILYTWDTTNDISELDETNNTNNQVLNTNMLVREPRKYWCLNFDKQCVTSDPINNGQDPNCGARVYYSTESSCQEAGAGKDYAYVDNEEILGSGSGYYTLVTSTEPVSSASSWGKNGVRGDSDSAGLEFGRISCELECEVTVMNNNNHGVFDTRWYLDETNTLQNDPNTTLEILKLENEDLIFVLHAGDIIRVKLLTRMAGPIAIANHPMPLKVESLSNKYSLGYWKNTDFGYIFEKAGLVGLSLGDFGQYFYYTVVLN</sequence>
<evidence type="ECO:0008006" key="3">
    <source>
        <dbReference type="Google" id="ProtNLM"/>
    </source>
</evidence>
<name>A0A2H0TYQ7_9BACT</name>
<comment type="caution">
    <text evidence="1">The sequence shown here is derived from an EMBL/GenBank/DDBJ whole genome shotgun (WGS) entry which is preliminary data.</text>
</comment>
<dbReference type="AlphaFoldDB" id="A0A2H0TYQ7"/>
<reference evidence="2" key="1">
    <citation type="submission" date="2017-09" db="EMBL/GenBank/DDBJ databases">
        <title>Depth-based differentiation of microbial function through sediment-hosted aquifers and enrichment of novel symbionts in the deep terrestrial subsurface.</title>
        <authorList>
            <person name="Probst A.J."/>
            <person name="Ladd B."/>
            <person name="Jarett J.K."/>
            <person name="Geller-Mcgrath D.E."/>
            <person name="Sieber C.M.K."/>
            <person name="Emerson J.B."/>
            <person name="Anantharaman K."/>
            <person name="Thomas B.C."/>
            <person name="Malmstrom R."/>
            <person name="Stieglmeier M."/>
            <person name="Klingl A."/>
            <person name="Woyke T."/>
            <person name="Ryan C.M."/>
            <person name="Banfield J.F."/>
        </authorList>
    </citation>
    <scope>NUCLEOTIDE SEQUENCE [LARGE SCALE GENOMIC DNA]</scope>
</reference>
<protein>
    <recommendedName>
        <fullName evidence="3">CARDB domain-containing protein</fullName>
    </recommendedName>
</protein>
<evidence type="ECO:0000313" key="2">
    <source>
        <dbReference type="Proteomes" id="UP000230852"/>
    </source>
</evidence>
<proteinExistence type="predicted"/>
<organism evidence="1 2">
    <name type="scientific">Candidatus Magasanikbacteria bacterium CG10_big_fil_rev_8_21_14_0_10_36_16</name>
    <dbReference type="NCBI Taxonomy" id="1974645"/>
    <lineage>
        <taxon>Bacteria</taxon>
        <taxon>Candidatus Magasanikiibacteriota</taxon>
    </lineage>
</organism>
<gene>
    <name evidence="1" type="ORF">COU28_02010</name>
</gene>